<protein>
    <submittedName>
        <fullName evidence="2">Serine/threonine/tyrosine-interacting-like protein 1</fullName>
    </submittedName>
</protein>
<evidence type="ECO:0000313" key="2">
    <source>
        <dbReference type="RefSeq" id="XP_073931802.1"/>
    </source>
</evidence>
<gene>
    <name evidence="2" type="primary">Styxl1</name>
</gene>
<reference evidence="2" key="1">
    <citation type="submission" date="2025-08" db="UniProtKB">
        <authorList>
            <consortium name="RefSeq"/>
        </authorList>
    </citation>
    <scope>IDENTIFICATION</scope>
</reference>
<name>A0AC58MQW9_CASCN</name>
<dbReference type="Proteomes" id="UP001732720">
    <property type="component" value="Chromosome 6"/>
</dbReference>
<sequence length="321" mass="36554">MADLVFCEPTKLYNILNQVTKLSRLTEPNYLCLLDVRSKWEYDESHVITAIRVKKKGDQYLIPESVDMECVKYCVVYDNNTSSLEMGMRGNHSHEDEEGGDDGDDNTQDYDLVPGPAVVCGRLLTHLTRDPVHILRGGYERFTALYHFFRTQKIIWMPQELDAFQPYPIEIIPGKVFLGNLSQACNPTIHKDLKIKAHVNISMASTPFFIGNADKLLHIQIEDSVEANLTPFFRRICHFMDIHLELGSVVLVFSTRGISRSCAAVVAFLMHRNEETAKKSWTHVKMCKNDVRPNRGLVTQLLDWEKIVLGVSVSNVLDLLS</sequence>
<evidence type="ECO:0000313" key="1">
    <source>
        <dbReference type="Proteomes" id="UP001732720"/>
    </source>
</evidence>
<keyword evidence="1" id="KW-1185">Reference proteome</keyword>
<organism evidence="1 2">
    <name type="scientific">Castor canadensis</name>
    <name type="common">American beaver</name>
    <dbReference type="NCBI Taxonomy" id="51338"/>
    <lineage>
        <taxon>Eukaryota</taxon>
        <taxon>Metazoa</taxon>
        <taxon>Chordata</taxon>
        <taxon>Craniata</taxon>
        <taxon>Vertebrata</taxon>
        <taxon>Euteleostomi</taxon>
        <taxon>Mammalia</taxon>
        <taxon>Eutheria</taxon>
        <taxon>Euarchontoglires</taxon>
        <taxon>Glires</taxon>
        <taxon>Rodentia</taxon>
        <taxon>Castorimorpha</taxon>
        <taxon>Castoridae</taxon>
        <taxon>Castor</taxon>
    </lineage>
</organism>
<proteinExistence type="predicted"/>
<accession>A0AC58MQW9</accession>
<dbReference type="RefSeq" id="XP_073931802.1">
    <property type="nucleotide sequence ID" value="XM_074075701.1"/>
</dbReference>